<comment type="catalytic activity">
    <reaction evidence="1">
        <text>Endohydrolysis of (1-&gt;4)-beta-D-glucosidic linkages in cellulose, lichenin and cereal beta-D-glucans.</text>
        <dbReference type="EC" id="3.2.1.4"/>
    </reaction>
</comment>
<dbReference type="Pfam" id="PF00840">
    <property type="entry name" value="Glyco_hydro_7"/>
    <property type="match status" value="1"/>
</dbReference>
<evidence type="ECO:0000256" key="8">
    <source>
        <dbReference type="ARBA" id="ARBA00023295"/>
    </source>
</evidence>
<dbReference type="PANTHER" id="PTHR33753">
    <property type="entry name" value="1,4-BETA-D-GLUCAN CELLOBIOHYDROLASE B"/>
    <property type="match status" value="1"/>
</dbReference>
<keyword evidence="11" id="KW-1185">Reference proteome</keyword>
<name>A0AAD5VQA0_9AGAR</name>
<keyword evidence="5" id="KW-0136">Cellulose degradation</keyword>
<keyword evidence="4" id="KW-0378">Hydrolase</keyword>
<evidence type="ECO:0000256" key="6">
    <source>
        <dbReference type="ARBA" id="ARBA00023180"/>
    </source>
</evidence>
<keyword evidence="7" id="KW-0119">Carbohydrate metabolism</keyword>
<dbReference type="AlphaFoldDB" id="A0AAD5VQA0"/>
<evidence type="ECO:0000313" key="10">
    <source>
        <dbReference type="EMBL" id="KAJ3566513.1"/>
    </source>
</evidence>
<dbReference type="PANTHER" id="PTHR33753:SF1">
    <property type="entry name" value="ENDO-BETA-1,4-GLUCANASE CELB"/>
    <property type="match status" value="1"/>
</dbReference>
<dbReference type="InterPro" id="IPR037019">
    <property type="entry name" value="Glyco_hydro_7_sf"/>
</dbReference>
<dbReference type="InterPro" id="IPR001722">
    <property type="entry name" value="Glyco_hydro_7"/>
</dbReference>
<evidence type="ECO:0000256" key="4">
    <source>
        <dbReference type="ARBA" id="ARBA00022801"/>
    </source>
</evidence>
<dbReference type="GO" id="GO:0008810">
    <property type="term" value="F:cellulase activity"/>
    <property type="evidence" value="ECO:0007669"/>
    <property type="project" value="UniProtKB-EC"/>
</dbReference>
<keyword evidence="9" id="KW-0624">Polysaccharide degradation</keyword>
<accession>A0AAD5VQA0</accession>
<comment type="similarity">
    <text evidence="2">Belongs to the glycosyl hydrolase 7 (cellulase C) family.</text>
</comment>
<reference evidence="10" key="1">
    <citation type="submission" date="2022-07" db="EMBL/GenBank/DDBJ databases">
        <title>Genome Sequence of Leucocoprinus birnbaumii.</title>
        <authorList>
            <person name="Buettner E."/>
        </authorList>
    </citation>
    <scope>NUCLEOTIDE SEQUENCE</scope>
    <source>
        <strain evidence="10">VT141</strain>
    </source>
</reference>
<evidence type="ECO:0000256" key="5">
    <source>
        <dbReference type="ARBA" id="ARBA00023001"/>
    </source>
</evidence>
<evidence type="ECO:0000256" key="3">
    <source>
        <dbReference type="ARBA" id="ARBA00012601"/>
    </source>
</evidence>
<dbReference type="Proteomes" id="UP001213000">
    <property type="component" value="Unassembled WGS sequence"/>
</dbReference>
<dbReference type="GO" id="GO:0030245">
    <property type="term" value="P:cellulose catabolic process"/>
    <property type="evidence" value="ECO:0007669"/>
    <property type="project" value="UniProtKB-KW"/>
</dbReference>
<evidence type="ECO:0000256" key="1">
    <source>
        <dbReference type="ARBA" id="ARBA00000966"/>
    </source>
</evidence>
<dbReference type="InterPro" id="IPR013320">
    <property type="entry name" value="ConA-like_dom_sf"/>
</dbReference>
<gene>
    <name evidence="10" type="ORF">NP233_g6961</name>
</gene>
<evidence type="ECO:0000256" key="9">
    <source>
        <dbReference type="ARBA" id="ARBA00023326"/>
    </source>
</evidence>
<organism evidence="10 11">
    <name type="scientific">Leucocoprinus birnbaumii</name>
    <dbReference type="NCBI Taxonomy" id="56174"/>
    <lineage>
        <taxon>Eukaryota</taxon>
        <taxon>Fungi</taxon>
        <taxon>Dikarya</taxon>
        <taxon>Basidiomycota</taxon>
        <taxon>Agaricomycotina</taxon>
        <taxon>Agaricomycetes</taxon>
        <taxon>Agaricomycetidae</taxon>
        <taxon>Agaricales</taxon>
        <taxon>Agaricineae</taxon>
        <taxon>Agaricaceae</taxon>
        <taxon>Leucocoprinus</taxon>
    </lineage>
</organism>
<dbReference type="SUPFAM" id="SSF49899">
    <property type="entry name" value="Concanavalin A-like lectins/glucanases"/>
    <property type="match status" value="1"/>
</dbReference>
<evidence type="ECO:0000313" key="11">
    <source>
        <dbReference type="Proteomes" id="UP001213000"/>
    </source>
</evidence>
<keyword evidence="6" id="KW-0325">Glycoprotein</keyword>
<protein>
    <recommendedName>
        <fullName evidence="3">cellulase</fullName>
        <ecNumber evidence="3">3.2.1.4</ecNumber>
    </recommendedName>
</protein>
<comment type="caution">
    <text evidence="10">The sequence shown here is derived from an EMBL/GenBank/DDBJ whole genome shotgun (WGS) entry which is preliminary data.</text>
</comment>
<dbReference type="EMBL" id="JANIEX010000482">
    <property type="protein sequence ID" value="KAJ3566513.1"/>
    <property type="molecule type" value="Genomic_DNA"/>
</dbReference>
<sequence length="219" mass="24051">MDVWDANSISSAFTSHPCLVSQQTRCSGAQCINNLCDSDGCDFNSFRLGEKGFYGKNMELNTDQRFTVVTQFISSDNTTTGTLSEIRRLYIQNGQIIQNSKVNVPGIDSTTDSITDTYCEEQELAFNNTNTFRQPGGLAHVRSNMAKGMVMVMSIWNDHDGNMLWLDSNYPADGNSSEPGVSRGTCPVSSGKPQSIEITEINAMVTFSDIRFGDIGSTF</sequence>
<proteinExistence type="inferred from homology"/>
<dbReference type="EC" id="3.2.1.4" evidence="3"/>
<evidence type="ECO:0000256" key="7">
    <source>
        <dbReference type="ARBA" id="ARBA00023277"/>
    </source>
</evidence>
<evidence type="ECO:0000256" key="2">
    <source>
        <dbReference type="ARBA" id="ARBA00006044"/>
    </source>
</evidence>
<keyword evidence="8" id="KW-0326">Glycosidase</keyword>
<dbReference type="Gene3D" id="2.70.100.10">
    <property type="entry name" value="Glycoside hydrolase, family 7, domain"/>
    <property type="match status" value="1"/>
</dbReference>